<dbReference type="SUPFAM" id="SSF158682">
    <property type="entry name" value="TerB-like"/>
    <property type="match status" value="1"/>
</dbReference>
<dbReference type="EMBL" id="CP121472">
    <property type="protein sequence ID" value="WPL16266.1"/>
    <property type="molecule type" value="Genomic_DNA"/>
</dbReference>
<dbReference type="RefSeq" id="WP_328986812.1">
    <property type="nucleotide sequence ID" value="NZ_CP121472.1"/>
</dbReference>
<keyword evidence="2" id="KW-1185">Reference proteome</keyword>
<dbReference type="InterPro" id="IPR029024">
    <property type="entry name" value="TerB-like"/>
</dbReference>
<dbReference type="Proteomes" id="UP001432180">
    <property type="component" value="Chromosome"/>
</dbReference>
<protein>
    <submittedName>
        <fullName evidence="1">Inner membrane protein YebE</fullName>
    </submittedName>
</protein>
<reference evidence="1 2" key="1">
    <citation type="journal article" date="2023" name="Microorganisms">
        <title>Thiorhodovibrio frisius and Trv. litoralis spp. nov., Two Novel Members from a Clade of Fastidious Purple Sulfur Bacteria That Exhibit Unique Red-Shifted Light-Harvesting Capabilities.</title>
        <authorList>
            <person name="Methner A."/>
            <person name="Kuzyk S.B."/>
            <person name="Petersen J."/>
            <person name="Bauer S."/>
            <person name="Brinkmann H."/>
            <person name="Sichau K."/>
            <person name="Wanner G."/>
            <person name="Wolf J."/>
            <person name="Neumann-Schaal M."/>
            <person name="Henke P."/>
            <person name="Tank M."/>
            <person name="Sproer C."/>
            <person name="Bunk B."/>
            <person name="Overmann J."/>
        </authorList>
    </citation>
    <scope>NUCLEOTIDE SEQUENCE [LARGE SCALE GENOMIC DNA]</scope>
    <source>
        <strain evidence="1 2">DSM 6702</strain>
    </source>
</reference>
<accession>A0ABZ0S5E9</accession>
<proteinExistence type="predicted"/>
<name>A0ABZ0S5E9_9GAMM</name>
<sequence length="262" mass="26392">MANFADLLGSVIQNNLGPSGQQRIGNALQDLQASLGQLSGGGAAGAGMGGVLGSLLGAAGNSLAGASQNPLQAGGLGAVLGSLVGGGGQSVKGALSGGALAMIAGVAYKALMNANQGGGAQAPFSGGNLPLGLLPPQTPAEEQVVEQKTQLIIKGMMNIAKSDGEISGGEIQRILGKAQESGLGSEEQAWMMAEMSKPLNLDAFVAEIPNQEVAAEIYAASLLAVEVDTDEEREYLRQFADKTELQPSVVQMIHQTLGMPAV</sequence>
<organism evidence="1 2">
    <name type="scientific">Thiorhodovibrio winogradskyi</name>
    <dbReference type="NCBI Taxonomy" id="77007"/>
    <lineage>
        <taxon>Bacteria</taxon>
        <taxon>Pseudomonadati</taxon>
        <taxon>Pseudomonadota</taxon>
        <taxon>Gammaproteobacteria</taxon>
        <taxon>Chromatiales</taxon>
        <taxon>Chromatiaceae</taxon>
        <taxon>Thiorhodovibrio</taxon>
    </lineage>
</organism>
<evidence type="ECO:0000313" key="1">
    <source>
        <dbReference type="EMBL" id="WPL16266.1"/>
    </source>
</evidence>
<evidence type="ECO:0000313" key="2">
    <source>
        <dbReference type="Proteomes" id="UP001432180"/>
    </source>
</evidence>
<dbReference type="CDD" id="cd07178">
    <property type="entry name" value="terB_like_YebE"/>
    <property type="match status" value="1"/>
</dbReference>
<dbReference type="InterPro" id="IPR007486">
    <property type="entry name" value="YebE"/>
</dbReference>
<dbReference type="Pfam" id="PF04391">
    <property type="entry name" value="DUF533"/>
    <property type="match status" value="1"/>
</dbReference>
<dbReference type="Gene3D" id="1.10.3680.10">
    <property type="entry name" value="TerB-like"/>
    <property type="match status" value="1"/>
</dbReference>
<gene>
    <name evidence="1" type="primary">yebE</name>
    <name evidence="1" type="ORF">Thiowin_01219</name>
</gene>